<evidence type="ECO:0000313" key="1">
    <source>
        <dbReference type="EMBL" id="CBH75722.1"/>
    </source>
</evidence>
<reference evidence="1" key="1">
    <citation type="submission" date="2009-10" db="EMBL/GenBank/DDBJ databases">
        <title>Diversity of trophic interactions inside an arsenic-rich microbial ecosystem.</title>
        <authorList>
            <person name="Bertin P.N."/>
            <person name="Heinrich-Salmeron A."/>
            <person name="Pelletier E."/>
            <person name="Goulhen-Chollet F."/>
            <person name="Arsene-Ploetze F."/>
            <person name="Gallien S."/>
            <person name="Calteau A."/>
            <person name="Vallenet D."/>
            <person name="Casiot C."/>
            <person name="Chane-Woon-Ming B."/>
            <person name="Giloteaux L."/>
            <person name="Barakat M."/>
            <person name="Bonnefoy V."/>
            <person name="Bruneel O."/>
            <person name="Chandler M."/>
            <person name="Cleiss J."/>
            <person name="Duran R."/>
            <person name="Elbaz-Poulichet F."/>
            <person name="Fonknechten N."/>
            <person name="Lauga B."/>
            <person name="Mornico D."/>
            <person name="Ortet P."/>
            <person name="Schaeffer C."/>
            <person name="Siguier P."/>
            <person name="Alexander Thil Smith A."/>
            <person name="Van Dorsselaer A."/>
            <person name="Weissenbach J."/>
            <person name="Medigue C."/>
            <person name="Le Paslier D."/>
        </authorList>
    </citation>
    <scope>NUCLEOTIDE SEQUENCE</scope>
</reference>
<gene>
    <name evidence="1" type="ORF">CARN1_2476</name>
</gene>
<dbReference type="AlphaFoldDB" id="E6PGY4"/>
<dbReference type="EMBL" id="CABL01000015">
    <property type="protein sequence ID" value="CBH75722.1"/>
    <property type="molecule type" value="Genomic_DNA"/>
</dbReference>
<organism evidence="1">
    <name type="scientific">mine drainage metagenome</name>
    <dbReference type="NCBI Taxonomy" id="410659"/>
    <lineage>
        <taxon>unclassified sequences</taxon>
        <taxon>metagenomes</taxon>
        <taxon>ecological metagenomes</taxon>
    </lineage>
</organism>
<protein>
    <submittedName>
        <fullName evidence="1">Uncharacterized protein</fullName>
    </submittedName>
</protein>
<name>E6PGY4_9ZZZZ</name>
<sequence>MERPRSEADRDRSCGTKDTFHSEAEARAHMLMNGTAAMLRTYECRYCGFLHLTSRKG</sequence>
<proteinExistence type="predicted"/>
<accession>E6PGY4</accession>
<comment type="caution">
    <text evidence="1">The sequence shown here is derived from an EMBL/GenBank/DDBJ whole genome shotgun (WGS) entry which is preliminary data.</text>
</comment>